<name>A0ABW3CWH8_9FLAO</name>
<keyword evidence="1" id="KW-0472">Membrane</keyword>
<evidence type="ECO:0000313" key="3">
    <source>
        <dbReference type="Proteomes" id="UP001596978"/>
    </source>
</evidence>
<dbReference type="Proteomes" id="UP001596978">
    <property type="component" value="Unassembled WGS sequence"/>
</dbReference>
<dbReference type="RefSeq" id="WP_386406437.1">
    <property type="nucleotide sequence ID" value="NZ_JBHTJH010000004.1"/>
</dbReference>
<comment type="caution">
    <text evidence="2">The sequence shown here is derived from an EMBL/GenBank/DDBJ whole genome shotgun (WGS) entry which is preliminary data.</text>
</comment>
<feature type="transmembrane region" description="Helical" evidence="1">
    <location>
        <begin position="48"/>
        <end position="70"/>
    </location>
</feature>
<keyword evidence="1" id="KW-1133">Transmembrane helix</keyword>
<evidence type="ECO:0000313" key="2">
    <source>
        <dbReference type="EMBL" id="MFD0862121.1"/>
    </source>
</evidence>
<reference evidence="3" key="1">
    <citation type="journal article" date="2019" name="Int. J. Syst. Evol. Microbiol.">
        <title>The Global Catalogue of Microorganisms (GCM) 10K type strain sequencing project: providing services to taxonomists for standard genome sequencing and annotation.</title>
        <authorList>
            <consortium name="The Broad Institute Genomics Platform"/>
            <consortium name="The Broad Institute Genome Sequencing Center for Infectious Disease"/>
            <person name="Wu L."/>
            <person name="Ma J."/>
        </authorList>
    </citation>
    <scope>NUCLEOTIDE SEQUENCE [LARGE SCALE GENOMIC DNA]</scope>
    <source>
        <strain evidence="3">CCUG 62952</strain>
    </source>
</reference>
<accession>A0ABW3CWH8</accession>
<keyword evidence="3" id="KW-1185">Reference proteome</keyword>
<gene>
    <name evidence="2" type="ORF">ACFQ1M_07865</name>
</gene>
<protein>
    <submittedName>
        <fullName evidence="2">Uncharacterized protein</fullName>
    </submittedName>
</protein>
<sequence>MLITMIAVSLKTLMITLISVLQKKTEKIVNPDGSYYYRTTDSNYLADAWGNIILSFGIIAFMLLGLWMLYKVCYILHKVSKKVKEW</sequence>
<keyword evidence="1" id="KW-0812">Transmembrane</keyword>
<evidence type="ECO:0000256" key="1">
    <source>
        <dbReference type="SAM" id="Phobius"/>
    </source>
</evidence>
<dbReference type="EMBL" id="JBHTJH010000004">
    <property type="protein sequence ID" value="MFD0862121.1"/>
    <property type="molecule type" value="Genomic_DNA"/>
</dbReference>
<organism evidence="2 3">
    <name type="scientific">Sungkyunkwania multivorans</name>
    <dbReference type="NCBI Taxonomy" id="1173618"/>
    <lineage>
        <taxon>Bacteria</taxon>
        <taxon>Pseudomonadati</taxon>
        <taxon>Bacteroidota</taxon>
        <taxon>Flavobacteriia</taxon>
        <taxon>Flavobacteriales</taxon>
        <taxon>Flavobacteriaceae</taxon>
        <taxon>Sungkyunkwania</taxon>
    </lineage>
</organism>
<proteinExistence type="predicted"/>